<protein>
    <submittedName>
        <fullName evidence="2">Uncharacterized protein</fullName>
    </submittedName>
</protein>
<accession>A0A9W9UHK0</accession>
<dbReference type="AlphaFoldDB" id="A0A9W9UHK0"/>
<name>A0A9W9UHK0_PENBR</name>
<sequence length="949" mass="106728">MSSGNDAVFVRRNNQVQDAIDSQNMKQALQLIEKRIKKGESTHFLKATQQVWKANILFNHTDEAHKKRGVEETLQLCKAEPAISDLDSLDILHRTLQKMNEHTELRSAIWEKAAKAKPHDQDLQLRWFSLGFEAADWKTAQKAAMSLQKNFPRERKYYFWAIFLCHLVSQDPTSSEMDRKLFGTLAYRMISKAAADVPSDQTQLLSAPRALQTSEELFFLLRIYKCQERWTESVQILNSENVGLGSRIANNDRFFMLEKVHCLGSAGLWQDALAYSKSLLTVPDNEDGRQALKERDDWKIWNLLIAVPRSLPEEKGLISDIQQHIEKFIAFDPTSRNAHIALMDVMLTGLKQGERTEDDLVSACHTYFDANKSKLHAFMDLRGIMETRDAAVVDRITNYCVESVQETPDNVIPLINAYKLRYHAQISGKTHSSKSSAEGLVKKCIELYNACSPQIPKMGTDEQGDAAAMESRPVDDFCIIAAMTLITFNETGEPSSKISKTALIRAAGLLEQLLVKSPHHSGAILVLIRIYLLLGAGSIAMKMFGRLSIKQIQYDSVAHNLFTRLATIHPHQGPPIEGADYKDFDPQAAFVKALDFYRSANITVGHHMSKGLNDGSYVNLEDTVALRDQLRDSVSRRMWALDVRRMQRLTKGEHLSFHEDVAQTASPIHDNRTYDAFPNFDRFDQPTLEQYLRPGPLPKGTWLSAARVTDRLFSVLKSISLQKPVDLSLELPAIGDLSLSETESDQTVAEKDVAKVHAELLKVAHFMAGSKSYTTVQIEGVLGLMEDWLKSKKETLALDDNKKSTLLSETAIEFASATPGAPTWEYFHAIWTLVETLQAIQKVVDLDSRKAIKTTKLPTEQMKRVQTLVSEVFEAVRSNTRALKQGLAETATLSTLIDLVNQGDPTDEYEKPLQDVLSSMTDESTLEVFCGELRESWEEALDGVLAVKL</sequence>
<dbReference type="Proteomes" id="UP001147695">
    <property type="component" value="Unassembled WGS sequence"/>
</dbReference>
<dbReference type="PANTHER" id="PTHR22767">
    <property type="entry name" value="N-TERMINAL ACETYLTRANSFERASE-RELATED"/>
    <property type="match status" value="1"/>
</dbReference>
<comment type="similarity">
    <text evidence="1">Belongs to the MDM20/NAA25 family.</text>
</comment>
<proteinExistence type="inferred from homology"/>
<gene>
    <name evidence="2" type="ORF">N7452_006453</name>
</gene>
<evidence type="ECO:0000313" key="3">
    <source>
        <dbReference type="Proteomes" id="UP001147695"/>
    </source>
</evidence>
<evidence type="ECO:0000313" key="2">
    <source>
        <dbReference type="EMBL" id="KAJ5339725.1"/>
    </source>
</evidence>
<dbReference type="PANTHER" id="PTHR22767:SF3">
    <property type="entry name" value="N-ALPHA-ACETYLTRANSFERASE 25, NATB AUXILIARY SUBUNIT"/>
    <property type="match status" value="1"/>
</dbReference>
<dbReference type="Pfam" id="PF09797">
    <property type="entry name" value="NatB_MDM20"/>
    <property type="match status" value="1"/>
</dbReference>
<reference evidence="2" key="1">
    <citation type="submission" date="2022-12" db="EMBL/GenBank/DDBJ databases">
        <authorList>
            <person name="Petersen C."/>
        </authorList>
    </citation>
    <scope>NUCLEOTIDE SEQUENCE</scope>
    <source>
        <strain evidence="2">IBT 35673</strain>
    </source>
</reference>
<reference evidence="2" key="2">
    <citation type="journal article" date="2023" name="IMA Fungus">
        <title>Comparative genomic study of the Penicillium genus elucidates a diverse pangenome and 15 lateral gene transfer events.</title>
        <authorList>
            <person name="Petersen C."/>
            <person name="Sorensen T."/>
            <person name="Nielsen M.R."/>
            <person name="Sondergaard T.E."/>
            <person name="Sorensen J.L."/>
            <person name="Fitzpatrick D.A."/>
            <person name="Frisvad J.C."/>
            <person name="Nielsen K.L."/>
        </authorList>
    </citation>
    <scope>NUCLEOTIDE SEQUENCE</scope>
    <source>
        <strain evidence="2">IBT 35673</strain>
    </source>
</reference>
<evidence type="ECO:0000256" key="1">
    <source>
        <dbReference type="ARBA" id="ARBA00006298"/>
    </source>
</evidence>
<comment type="caution">
    <text evidence="2">The sequence shown here is derived from an EMBL/GenBank/DDBJ whole genome shotgun (WGS) entry which is preliminary data.</text>
</comment>
<dbReference type="GO" id="GO:0031416">
    <property type="term" value="C:NatB complex"/>
    <property type="evidence" value="ECO:0007669"/>
    <property type="project" value="TreeGrafter"/>
</dbReference>
<dbReference type="InterPro" id="IPR019183">
    <property type="entry name" value="NAA25_NatB_aux_su"/>
</dbReference>
<organism evidence="2 3">
    <name type="scientific">Penicillium brevicompactum</name>
    <dbReference type="NCBI Taxonomy" id="5074"/>
    <lineage>
        <taxon>Eukaryota</taxon>
        <taxon>Fungi</taxon>
        <taxon>Dikarya</taxon>
        <taxon>Ascomycota</taxon>
        <taxon>Pezizomycotina</taxon>
        <taxon>Eurotiomycetes</taxon>
        <taxon>Eurotiomycetidae</taxon>
        <taxon>Eurotiales</taxon>
        <taxon>Aspergillaceae</taxon>
        <taxon>Penicillium</taxon>
    </lineage>
</organism>
<dbReference type="EMBL" id="JAPZBQ010000003">
    <property type="protein sequence ID" value="KAJ5339725.1"/>
    <property type="molecule type" value="Genomic_DNA"/>
</dbReference>